<comment type="similarity">
    <text evidence="2">Belongs to the major facilitator superfamily. TCR/Tet family.</text>
</comment>
<feature type="transmembrane region" description="Helical" evidence="8">
    <location>
        <begin position="5"/>
        <end position="23"/>
    </location>
</feature>
<proteinExistence type="inferred from homology"/>
<reference evidence="11" key="1">
    <citation type="submission" date="2016-10" db="EMBL/GenBank/DDBJ databases">
        <authorList>
            <person name="de Groot N.N."/>
        </authorList>
    </citation>
    <scope>NUCLEOTIDE SEQUENCE [LARGE SCALE GENOMIC DNA]</scope>
    <source>
        <strain evidence="11">DSM 12489</strain>
    </source>
</reference>
<dbReference type="Proteomes" id="UP001157137">
    <property type="component" value="Unassembled WGS sequence"/>
</dbReference>
<dbReference type="Pfam" id="PF07690">
    <property type="entry name" value="MFS_1"/>
    <property type="match status" value="1"/>
</dbReference>
<feature type="transmembrane region" description="Helical" evidence="8">
    <location>
        <begin position="270"/>
        <end position="289"/>
    </location>
</feature>
<dbReference type="PANTHER" id="PTHR23517">
    <property type="entry name" value="RESISTANCE PROTEIN MDTM, PUTATIVE-RELATED-RELATED"/>
    <property type="match status" value="1"/>
</dbReference>
<name>A0A1H2QFT4_9BACL</name>
<evidence type="ECO:0000313" key="12">
    <source>
        <dbReference type="Proteomes" id="UP000182589"/>
    </source>
</evidence>
<dbReference type="InterPro" id="IPR005829">
    <property type="entry name" value="Sugar_transporter_CS"/>
</dbReference>
<feature type="transmembrane region" description="Helical" evidence="8">
    <location>
        <begin position="29"/>
        <end position="50"/>
    </location>
</feature>
<evidence type="ECO:0000256" key="5">
    <source>
        <dbReference type="ARBA" id="ARBA00022692"/>
    </source>
</evidence>
<evidence type="ECO:0000256" key="1">
    <source>
        <dbReference type="ARBA" id="ARBA00004651"/>
    </source>
</evidence>
<dbReference type="PROSITE" id="PS50850">
    <property type="entry name" value="MFS"/>
    <property type="match status" value="1"/>
</dbReference>
<reference evidence="10" key="3">
    <citation type="submission" date="2023-02" db="EMBL/GenBank/DDBJ databases">
        <title>Proposal of a novel subspecies: Alicyclobacillus hesperidum subspecies aegle.</title>
        <authorList>
            <person name="Goto K."/>
            <person name="Fujii T."/>
            <person name="Yasui K."/>
            <person name="Mochida K."/>
            <person name="Kato-Tanaka Y."/>
            <person name="Morohoshi S."/>
            <person name="An S.Y."/>
            <person name="Kasai H."/>
            <person name="Yokota A."/>
        </authorList>
    </citation>
    <scope>NUCLEOTIDE SEQUENCE</scope>
    <source>
        <strain evidence="10">DSM 12766</strain>
    </source>
</reference>
<feature type="transmembrane region" description="Helical" evidence="8">
    <location>
        <begin position="295"/>
        <end position="317"/>
    </location>
</feature>
<dbReference type="RefSeq" id="WP_074691297.1">
    <property type="nucleotide sequence ID" value="NZ_BSRA01000002.1"/>
</dbReference>
<feature type="transmembrane region" description="Helical" evidence="8">
    <location>
        <begin position="71"/>
        <end position="90"/>
    </location>
</feature>
<evidence type="ECO:0000313" key="10">
    <source>
        <dbReference type="EMBL" id="GLV12653.1"/>
    </source>
</evidence>
<feature type="transmembrane region" description="Helical" evidence="8">
    <location>
        <begin position="239"/>
        <end position="258"/>
    </location>
</feature>
<feature type="transmembrane region" description="Helical" evidence="8">
    <location>
        <begin position="202"/>
        <end position="224"/>
    </location>
</feature>
<evidence type="ECO:0000256" key="2">
    <source>
        <dbReference type="ARBA" id="ARBA00007520"/>
    </source>
</evidence>
<dbReference type="InterPro" id="IPR020846">
    <property type="entry name" value="MFS_dom"/>
</dbReference>
<keyword evidence="3" id="KW-0813">Transport</keyword>
<dbReference type="CDD" id="cd17490">
    <property type="entry name" value="MFS_YxlH_like"/>
    <property type="match status" value="1"/>
</dbReference>
<evidence type="ECO:0000256" key="8">
    <source>
        <dbReference type="SAM" id="Phobius"/>
    </source>
</evidence>
<dbReference type="InterPro" id="IPR011701">
    <property type="entry name" value="MFS"/>
</dbReference>
<comment type="subcellular location">
    <subcellularLocation>
        <location evidence="1">Cell membrane</location>
        <topology evidence="1">Multi-pass membrane protein</topology>
    </subcellularLocation>
</comment>
<feature type="transmembrane region" description="Helical" evidence="8">
    <location>
        <begin position="131"/>
        <end position="150"/>
    </location>
</feature>
<dbReference type="PRINTS" id="PR01035">
    <property type="entry name" value="TCRTETA"/>
</dbReference>
<dbReference type="PROSITE" id="PS00216">
    <property type="entry name" value="SUGAR_TRANSPORT_1"/>
    <property type="match status" value="1"/>
</dbReference>
<feature type="domain" description="Major facilitator superfamily (MFS) profile" evidence="9">
    <location>
        <begin position="4"/>
        <end position="382"/>
    </location>
</feature>
<dbReference type="SUPFAM" id="SSF103473">
    <property type="entry name" value="MFS general substrate transporter"/>
    <property type="match status" value="1"/>
</dbReference>
<evidence type="ECO:0000256" key="6">
    <source>
        <dbReference type="ARBA" id="ARBA00022989"/>
    </source>
</evidence>
<dbReference type="EMBL" id="BSRA01000002">
    <property type="protein sequence ID" value="GLV12653.1"/>
    <property type="molecule type" value="Genomic_DNA"/>
</dbReference>
<evidence type="ECO:0000256" key="4">
    <source>
        <dbReference type="ARBA" id="ARBA00022475"/>
    </source>
</evidence>
<dbReference type="STRING" id="89784.SAMN04489725_101247"/>
<keyword evidence="12" id="KW-1185">Reference proteome</keyword>
<evidence type="ECO:0000256" key="7">
    <source>
        <dbReference type="ARBA" id="ARBA00023136"/>
    </source>
</evidence>
<accession>A0A1H2QFT4</accession>
<gene>
    <name evidence="10" type="ORF">Heshes_03370</name>
    <name evidence="11" type="ORF">SAMN04489725_101247</name>
</gene>
<dbReference type="InterPro" id="IPR050171">
    <property type="entry name" value="MFS_Transporters"/>
</dbReference>
<keyword evidence="4" id="KW-1003">Cell membrane</keyword>
<evidence type="ECO:0000259" key="9">
    <source>
        <dbReference type="PROSITE" id="PS50850"/>
    </source>
</evidence>
<keyword evidence="6 8" id="KW-1133">Transmembrane helix</keyword>
<dbReference type="EMBL" id="FNOJ01000001">
    <property type="protein sequence ID" value="SDW06113.1"/>
    <property type="molecule type" value="Genomic_DNA"/>
</dbReference>
<dbReference type="GO" id="GO:0005886">
    <property type="term" value="C:plasma membrane"/>
    <property type="evidence" value="ECO:0007669"/>
    <property type="project" value="UniProtKB-SubCell"/>
</dbReference>
<feature type="transmembrane region" description="Helical" evidence="8">
    <location>
        <begin position="96"/>
        <end position="119"/>
    </location>
</feature>
<keyword evidence="7 8" id="KW-0472">Membrane</keyword>
<organism evidence="11 12">
    <name type="scientific">Alicyclobacillus hesperidum</name>
    <dbReference type="NCBI Taxonomy" id="89784"/>
    <lineage>
        <taxon>Bacteria</taxon>
        <taxon>Bacillati</taxon>
        <taxon>Bacillota</taxon>
        <taxon>Bacilli</taxon>
        <taxon>Bacillales</taxon>
        <taxon>Alicyclobacillaceae</taxon>
        <taxon>Alicyclobacillus</taxon>
    </lineage>
</organism>
<reference evidence="12" key="2">
    <citation type="submission" date="2016-10" db="EMBL/GenBank/DDBJ databases">
        <authorList>
            <person name="Varghese N."/>
        </authorList>
    </citation>
    <scope>NUCLEOTIDE SEQUENCE [LARGE SCALE GENOMIC DNA]</scope>
    <source>
        <strain evidence="12">DSM 12489</strain>
    </source>
</reference>
<evidence type="ECO:0000313" key="11">
    <source>
        <dbReference type="EMBL" id="SDW06113.1"/>
    </source>
</evidence>
<protein>
    <submittedName>
        <fullName evidence="10">MFS transporter</fullName>
    </submittedName>
    <submittedName>
        <fullName evidence="11">Predicted arabinose efflux permease, MFS family</fullName>
    </submittedName>
</protein>
<feature type="transmembrane region" description="Helical" evidence="8">
    <location>
        <begin position="356"/>
        <end position="378"/>
    </location>
</feature>
<dbReference type="InterPro" id="IPR036259">
    <property type="entry name" value="MFS_trans_sf"/>
</dbReference>
<dbReference type="AlphaFoldDB" id="A0A1H2QFT4"/>
<keyword evidence="5 8" id="KW-0812">Transmembrane</keyword>
<dbReference type="Gene3D" id="1.20.1250.20">
    <property type="entry name" value="MFS general substrate transporter like domains"/>
    <property type="match status" value="1"/>
</dbReference>
<dbReference type="GO" id="GO:0022857">
    <property type="term" value="F:transmembrane transporter activity"/>
    <property type="evidence" value="ECO:0007669"/>
    <property type="project" value="InterPro"/>
</dbReference>
<feature type="transmembrane region" description="Helical" evidence="8">
    <location>
        <begin position="329"/>
        <end position="350"/>
    </location>
</feature>
<dbReference type="Proteomes" id="UP000182589">
    <property type="component" value="Unassembled WGS sequence"/>
</dbReference>
<dbReference type="InterPro" id="IPR001958">
    <property type="entry name" value="Tet-R_TetA/multi-R_MdtG-like"/>
</dbReference>
<evidence type="ECO:0000256" key="3">
    <source>
        <dbReference type="ARBA" id="ARBA00022448"/>
    </source>
</evidence>
<feature type="transmembrane region" description="Helical" evidence="8">
    <location>
        <begin position="156"/>
        <end position="177"/>
    </location>
</feature>
<sequence>MSKRLWLFYCVTMLYWFSTYTYVPLLSPYVLAIGGTLSMAGVIVGSYGFSQMLIRIPLGIWSDRIGRRKPFVIGGVTMGAVSSLGLALTHSVAATLMFRLLAGVAAASWVVFTVLYASYHTPDEAPKAMGVISFYTSLGQLAASTLGGIVAERFGWHAPFWLGALGGAIGIALAFGIPDKPPAADNVGIQPREMIAVGRDRIVLGVSTLAVLAQIITFTTMFGFTTTAATLLHANKMDLSWLTLASTLPNAIASLYSGGAFSRWLGPRNVVASGFVIAMVFTAAIPFVHHLGWLYITQACNGFGQGLCMPVLMGLAIRHVEARKRATAMGFYQAIYALGMFGGPAIVGWLDDAIGIGRGFLCVAGVSALAALLTYGLAPAVHRERPVHDMKQRQA</sequence>